<feature type="coiled-coil region" evidence="5">
    <location>
        <begin position="5"/>
        <end position="39"/>
    </location>
</feature>
<comment type="similarity">
    <text evidence="1">Belongs to the importin alpha family.</text>
</comment>
<evidence type="ECO:0000256" key="5">
    <source>
        <dbReference type="SAM" id="Coils"/>
    </source>
</evidence>
<feature type="compositionally biased region" description="Polar residues" evidence="6">
    <location>
        <begin position="633"/>
        <end position="648"/>
    </location>
</feature>
<protein>
    <submittedName>
        <fullName evidence="8">Uncharacterized protein</fullName>
    </submittedName>
</protein>
<evidence type="ECO:0000256" key="1">
    <source>
        <dbReference type="ARBA" id="ARBA00010394"/>
    </source>
</evidence>
<dbReference type="Pfam" id="PF00514">
    <property type="entry name" value="Arm"/>
    <property type="match status" value="2"/>
</dbReference>
<dbReference type="SUPFAM" id="SSF48371">
    <property type="entry name" value="ARM repeat"/>
    <property type="match status" value="1"/>
</dbReference>
<dbReference type="PANTHER" id="PTHR23316">
    <property type="entry name" value="IMPORTIN ALPHA"/>
    <property type="match status" value="1"/>
</dbReference>
<keyword evidence="5" id="KW-0175">Coiled coil</keyword>
<dbReference type="InterPro" id="IPR011989">
    <property type="entry name" value="ARM-like"/>
</dbReference>
<dbReference type="InterPro" id="IPR016024">
    <property type="entry name" value="ARM-type_fold"/>
</dbReference>
<dbReference type="PROSITE" id="PS50176">
    <property type="entry name" value="ARM_REPEAT"/>
    <property type="match status" value="1"/>
</dbReference>
<evidence type="ECO:0000256" key="4">
    <source>
        <dbReference type="PROSITE-ProRule" id="PRU00259"/>
    </source>
</evidence>
<reference evidence="8" key="1">
    <citation type="submission" date="2022-11" db="UniProtKB">
        <authorList>
            <consortium name="WormBaseParasite"/>
        </authorList>
    </citation>
    <scope>IDENTIFICATION</scope>
</reference>
<evidence type="ECO:0000256" key="2">
    <source>
        <dbReference type="ARBA" id="ARBA00022448"/>
    </source>
</evidence>
<evidence type="ECO:0000256" key="6">
    <source>
        <dbReference type="SAM" id="MobiDB-lite"/>
    </source>
</evidence>
<sequence>MSNKVSEKELNVEKIIVELDKLTDALDDEQIKARQEQLREYIFPDGNAEMDIPKALPLIVECLKSENHLLQQIGSFFTAAIILNSNGKEEQKKNVEILITAQVVPILVNLLSSPNYEVIEKSLCSLSLISFYFPKQIVSCQCLPLVSKLLKSRHDRVCWGAAQLIMNISNELQNVVRIVKAGCIEPFVKLLGSNDVDICGTAIGALVNIVWDKSKWWKIVLDHGILDRLKNLFNPENQEINYLATLFIRNITHHGYIDIAVDEGFIDLILDQISNGSTTEIKIESIGVIKNIFEAKHLFASILVDEHQLVSLLLNIDDPSNRNMDFVETALSALTNIIQLCEENLCEEYLVRQKIYECGGLRKIENLLEKILQKNPKEKDIKQNIQIQSLLEEINNFIKCAAESDGEEYCPKTKTSLITKNNSVRRSERIKKSVLSPPADSLQSESLAGNIIDVPSVSQSHVSSNFTAANDAANDLLQNEDTIKSEAVDQELYNDFDEPSEIQLPVNPNTAAVDTPSNQIDTVLSRNLALDVLSTSHSLVSPVIAATNNQIPITRRKRRLINRVEMDGNKRIKVETEDAVYGEMQNNLNEPSERQTAVNTVTVGVDTSIKSEPGDQDYSTPFDENVQLKRELPSNNPSASGSPTQSNLPVLDNSDHLSRVSASFEHFIPEGLTDNDIKDYSIKNSASPVIEILCPPSTMNVAPR</sequence>
<accession>A0A914PH25</accession>
<feature type="repeat" description="ARM" evidence="4">
    <location>
        <begin position="182"/>
        <end position="224"/>
    </location>
</feature>
<feature type="region of interest" description="Disordered" evidence="6">
    <location>
        <begin position="631"/>
        <end position="652"/>
    </location>
</feature>
<dbReference type="InterPro" id="IPR000225">
    <property type="entry name" value="Armadillo"/>
</dbReference>
<dbReference type="SMART" id="SM00185">
    <property type="entry name" value="ARM"/>
    <property type="match status" value="4"/>
</dbReference>
<proteinExistence type="inferred from homology"/>
<dbReference type="Proteomes" id="UP000887578">
    <property type="component" value="Unplaced"/>
</dbReference>
<dbReference type="Gene3D" id="1.25.10.10">
    <property type="entry name" value="Leucine-rich Repeat Variant"/>
    <property type="match status" value="2"/>
</dbReference>
<evidence type="ECO:0000313" key="8">
    <source>
        <dbReference type="WBParaSite" id="PDA_v2.g17592.t1"/>
    </source>
</evidence>
<evidence type="ECO:0000256" key="3">
    <source>
        <dbReference type="ARBA" id="ARBA00022927"/>
    </source>
</evidence>
<evidence type="ECO:0000313" key="7">
    <source>
        <dbReference type="Proteomes" id="UP000887578"/>
    </source>
</evidence>
<dbReference type="WBParaSite" id="PDA_v2.g17592.t1">
    <property type="protein sequence ID" value="PDA_v2.g17592.t1"/>
    <property type="gene ID" value="PDA_v2.g17592"/>
</dbReference>
<name>A0A914PH25_9BILA</name>
<keyword evidence="7" id="KW-1185">Reference proteome</keyword>
<dbReference type="AlphaFoldDB" id="A0A914PH25"/>
<keyword evidence="2" id="KW-0813">Transport</keyword>
<keyword evidence="3" id="KW-0653">Protein transport</keyword>
<organism evidence="7 8">
    <name type="scientific">Panagrolaimus davidi</name>
    <dbReference type="NCBI Taxonomy" id="227884"/>
    <lineage>
        <taxon>Eukaryota</taxon>
        <taxon>Metazoa</taxon>
        <taxon>Ecdysozoa</taxon>
        <taxon>Nematoda</taxon>
        <taxon>Chromadorea</taxon>
        <taxon>Rhabditida</taxon>
        <taxon>Tylenchina</taxon>
        <taxon>Panagrolaimomorpha</taxon>
        <taxon>Panagrolaimoidea</taxon>
        <taxon>Panagrolaimidae</taxon>
        <taxon>Panagrolaimus</taxon>
    </lineage>
</organism>
<dbReference type="GO" id="GO:0015031">
    <property type="term" value="P:protein transport"/>
    <property type="evidence" value="ECO:0007669"/>
    <property type="project" value="UniProtKB-KW"/>
</dbReference>